<dbReference type="Pfam" id="PF06985">
    <property type="entry name" value="HET"/>
    <property type="match status" value="1"/>
</dbReference>
<evidence type="ECO:0000313" key="3">
    <source>
        <dbReference type="Proteomes" id="UP000015100"/>
    </source>
</evidence>
<evidence type="ECO:0000313" key="2">
    <source>
        <dbReference type="EMBL" id="EPS37870.1"/>
    </source>
</evidence>
<keyword evidence="3" id="KW-1185">Reference proteome</keyword>
<dbReference type="PANTHER" id="PTHR39596:SF2">
    <property type="entry name" value="HET DOMAIN PROTEIN (AFU_ORTHOLOGUE AFUA_1G17550)-RELATED"/>
    <property type="match status" value="1"/>
</dbReference>
<sequence length="830" mass="93355">MEHLLIADQDLFPLQVFPLIGEEWDGGSFDGYPERRQYDTVTHKFTYEDADNSPEASYAFYQTWLYFGLLSEVFLCEDANELFSREEDNGSLVITTEYLAKVVQKWKDSLNAMPLPEKVKAISKAIQAIKRVHNELEEVNVPNPDHFIWTENVPPQGVEARFAIALLGDALGYSVASVCDQDLENAVDKYNSKWSRGGGEVVSPRYPYFRWGILSALDEAMDEALLCPVEKEQLETASPTFVCYLLSIPDTNRYPGQHANCKDGTCVGNNIDDETYVTKHVDEDCECEHDGPVIEDVKACLESGHIPTLSISIVDGEYQGMTVKGQKPEQASIWKRNQQKSGIAKSLDYVALSHVWSDGLGNPFKNTLPKCQLKRLAYYVNYTMNDGKSRGVLSSFGKAFNLNKHQFSKRSGTVWEQESNFDISIWVDTMCVPLQKEYRKLAIKNMNQVYRQARYVMILDASVARHGFTSDEELMGRLVLSTWMRRVWTLQEAVLGMEKLAICTKDQVINHTDAVERLRLAVTEGSRSVINGVLESVAMLGDDNFIGMNGAVAIMERNKGGFRLPNPAVSFEDQTLEMKQYIIFLDNLWNVIGRRATTKEEDRVLVACNIVYKDVTKVLKGDGHTGRMTALLDQFEDVPSGVIFKSGERVPVDGYRWACHNFKGSSWGKFDLQNPGIVTQNGLIVKFPGFILSQKPSKPSFPFIAKASGKRNCYIASCTYPSATGTSQSPEDWKEIINRNPNELAIIIRHDGTFNHVMLLKDGGTVACTQRRAILVSINKEQKGVIQCRYESFIWLSEAPSADYEKLLLADHPTIHSNSLLPSSQQWCVG</sequence>
<dbReference type="STRING" id="1284197.S8A4G8"/>
<reference evidence="2 3" key="1">
    <citation type="journal article" date="2013" name="PLoS Genet.">
        <title>Genomic mechanisms accounting for the adaptation to parasitism in nematode-trapping fungi.</title>
        <authorList>
            <person name="Meerupati T."/>
            <person name="Andersson K.M."/>
            <person name="Friman E."/>
            <person name="Kumar D."/>
            <person name="Tunlid A."/>
            <person name="Ahren D."/>
        </authorList>
    </citation>
    <scope>NUCLEOTIDE SEQUENCE [LARGE SCALE GENOMIC DNA]</scope>
    <source>
        <strain evidence="2 3">CBS 200.50</strain>
    </source>
</reference>
<accession>S8A4G8</accession>
<gene>
    <name evidence="2" type="ORF">H072_8463</name>
</gene>
<proteinExistence type="predicted"/>
<feature type="domain" description="Heterokaryon incompatibility" evidence="1">
    <location>
        <begin position="349"/>
        <end position="462"/>
    </location>
</feature>
<evidence type="ECO:0000259" key="1">
    <source>
        <dbReference type="Pfam" id="PF06985"/>
    </source>
</evidence>
<dbReference type="InterPro" id="IPR010730">
    <property type="entry name" value="HET"/>
</dbReference>
<dbReference type="AlphaFoldDB" id="S8A4G8"/>
<comment type="caution">
    <text evidence="2">The sequence shown here is derived from an EMBL/GenBank/DDBJ whole genome shotgun (WGS) entry which is preliminary data.</text>
</comment>
<dbReference type="eggNOG" id="ENOG502SNEE">
    <property type="taxonomic scope" value="Eukaryota"/>
</dbReference>
<dbReference type="PANTHER" id="PTHR39596">
    <property type="match status" value="1"/>
</dbReference>
<reference evidence="3" key="2">
    <citation type="submission" date="2013-04" db="EMBL/GenBank/DDBJ databases">
        <title>Genomic mechanisms accounting for the adaptation to parasitism in nematode-trapping fungi.</title>
        <authorList>
            <person name="Ahren D.G."/>
        </authorList>
    </citation>
    <scope>NUCLEOTIDE SEQUENCE [LARGE SCALE GENOMIC DNA]</scope>
    <source>
        <strain evidence="3">CBS 200.50</strain>
    </source>
</reference>
<dbReference type="OMA" id="GYRWACH"/>
<dbReference type="Proteomes" id="UP000015100">
    <property type="component" value="Unassembled WGS sequence"/>
</dbReference>
<organism evidence="2 3">
    <name type="scientific">Dactylellina haptotyla (strain CBS 200.50)</name>
    <name type="common">Nematode-trapping fungus</name>
    <name type="synonym">Monacrosporium haptotylum</name>
    <dbReference type="NCBI Taxonomy" id="1284197"/>
    <lineage>
        <taxon>Eukaryota</taxon>
        <taxon>Fungi</taxon>
        <taxon>Dikarya</taxon>
        <taxon>Ascomycota</taxon>
        <taxon>Pezizomycotina</taxon>
        <taxon>Orbiliomycetes</taxon>
        <taxon>Orbiliales</taxon>
        <taxon>Orbiliaceae</taxon>
        <taxon>Dactylellina</taxon>
    </lineage>
</organism>
<dbReference type="OrthoDB" id="2426273at2759"/>
<dbReference type="EMBL" id="AQGS01000598">
    <property type="protein sequence ID" value="EPS37870.1"/>
    <property type="molecule type" value="Genomic_DNA"/>
</dbReference>
<protein>
    <recommendedName>
        <fullName evidence="1">Heterokaryon incompatibility domain-containing protein</fullName>
    </recommendedName>
</protein>
<name>S8A4G8_DACHA</name>
<dbReference type="HOGENOM" id="CLU_009388_3_0_1"/>